<organism evidence="1 2">
    <name type="scientific">Spiromyces aspiralis</name>
    <dbReference type="NCBI Taxonomy" id="68401"/>
    <lineage>
        <taxon>Eukaryota</taxon>
        <taxon>Fungi</taxon>
        <taxon>Fungi incertae sedis</taxon>
        <taxon>Zoopagomycota</taxon>
        <taxon>Kickxellomycotina</taxon>
        <taxon>Kickxellomycetes</taxon>
        <taxon>Kickxellales</taxon>
        <taxon>Kickxellaceae</taxon>
        <taxon>Spiromyces</taxon>
    </lineage>
</organism>
<keyword evidence="2" id="KW-1185">Reference proteome</keyword>
<evidence type="ECO:0000313" key="2">
    <source>
        <dbReference type="Proteomes" id="UP001145114"/>
    </source>
</evidence>
<evidence type="ECO:0000313" key="1">
    <source>
        <dbReference type="EMBL" id="KAJ1676954.1"/>
    </source>
</evidence>
<reference evidence="1" key="1">
    <citation type="submission" date="2022-06" db="EMBL/GenBank/DDBJ databases">
        <title>Phylogenomic reconstructions and comparative analyses of Kickxellomycotina fungi.</title>
        <authorList>
            <person name="Reynolds N.K."/>
            <person name="Stajich J.E."/>
            <person name="Barry K."/>
            <person name="Grigoriev I.V."/>
            <person name="Crous P."/>
            <person name="Smith M.E."/>
        </authorList>
    </citation>
    <scope>NUCLEOTIDE SEQUENCE</scope>
    <source>
        <strain evidence="1">RSA 2271</strain>
    </source>
</reference>
<protein>
    <submittedName>
        <fullName evidence="1">Uncharacterized protein</fullName>
    </submittedName>
</protein>
<dbReference type="EMBL" id="JAMZIH010003236">
    <property type="protein sequence ID" value="KAJ1676954.1"/>
    <property type="molecule type" value="Genomic_DNA"/>
</dbReference>
<dbReference type="Proteomes" id="UP001145114">
    <property type="component" value="Unassembled WGS sequence"/>
</dbReference>
<comment type="caution">
    <text evidence="1">The sequence shown here is derived from an EMBL/GenBank/DDBJ whole genome shotgun (WGS) entry which is preliminary data.</text>
</comment>
<accession>A0ACC1HRF9</accession>
<name>A0ACC1HRF9_9FUNG</name>
<sequence length="105" mass="10824">MGSTSGLGPSPPSSPGNSSLGLRQPLLQRLRQAYGSAPSNSDVDSQRCSSFGAPTDVLSVDTAGTAVRSMATVKPMLSTIQLISLTILLAGIQFVWTVELGYGTP</sequence>
<gene>
    <name evidence="1" type="ORF">EV182_007179</name>
</gene>
<feature type="non-terminal residue" evidence="1">
    <location>
        <position position="105"/>
    </location>
</feature>
<proteinExistence type="predicted"/>